<comment type="caution">
    <text evidence="10">The sequence shown here is derived from an EMBL/GenBank/DDBJ whole genome shotgun (WGS) entry which is preliminary data.</text>
</comment>
<comment type="function">
    <text evidence="9">Single strand-specific metallo-endoribonuclease involved in late-stage 70S ribosome quality control and in maturation of the 3' terminus of the 16S rRNA.</text>
</comment>
<dbReference type="Proteomes" id="UP000441925">
    <property type="component" value="Unassembled WGS sequence"/>
</dbReference>
<dbReference type="InterPro" id="IPR023091">
    <property type="entry name" value="MetalPrtase_cat_dom_sf_prd"/>
</dbReference>
<feature type="binding site" evidence="9">
    <location>
        <position position="124"/>
    </location>
    <ligand>
        <name>Zn(2+)</name>
        <dbReference type="ChEBI" id="CHEBI:29105"/>
        <note>catalytic</note>
    </ligand>
</feature>
<dbReference type="GO" id="GO:0004521">
    <property type="term" value="F:RNA endonuclease activity"/>
    <property type="evidence" value="ECO:0007669"/>
    <property type="project" value="UniProtKB-UniRule"/>
</dbReference>
<dbReference type="GO" id="GO:0006364">
    <property type="term" value="P:rRNA processing"/>
    <property type="evidence" value="ECO:0007669"/>
    <property type="project" value="UniProtKB-UniRule"/>
</dbReference>
<evidence type="ECO:0000256" key="5">
    <source>
        <dbReference type="ARBA" id="ARBA00022723"/>
    </source>
</evidence>
<comment type="subcellular location">
    <subcellularLocation>
        <location evidence="9">Cytoplasm</location>
    </subcellularLocation>
</comment>
<evidence type="ECO:0000256" key="7">
    <source>
        <dbReference type="ARBA" id="ARBA00022801"/>
    </source>
</evidence>
<dbReference type="EMBL" id="VULQ01000013">
    <property type="protein sequence ID" value="MSS78537.1"/>
    <property type="molecule type" value="Genomic_DNA"/>
</dbReference>
<evidence type="ECO:0000313" key="10">
    <source>
        <dbReference type="EMBL" id="MSS78537.1"/>
    </source>
</evidence>
<keyword evidence="8 9" id="KW-0862">Zinc</keyword>
<dbReference type="EC" id="3.1.-.-" evidence="9"/>
<comment type="cofactor">
    <cofactor evidence="9">
        <name>Zn(2+)</name>
        <dbReference type="ChEBI" id="CHEBI:29105"/>
    </cofactor>
    <text evidence="9">Binds 1 zinc ion.</text>
</comment>
<sequence length="154" mass="17930">MNLLIDNQTNEDINLQKTLEKVIKEVLRVKDIDESKCEISLSFVDSDTIHSLNKEYRNVDSPTDVLSFPIEDFANEDIEKILEKDYLMLGDVIICVDIAKNQAQYLGHSFEREIMYLTCHSMLHLLGYDHIDEADKKLMRECEKEVMKNLGVFK</sequence>
<dbReference type="SUPFAM" id="SSF55486">
    <property type="entry name" value="Metalloproteases ('zincins'), catalytic domain"/>
    <property type="match status" value="1"/>
</dbReference>
<keyword evidence="11" id="KW-1185">Reference proteome</keyword>
<name>A0A6N7VXF4_9FIRM</name>
<evidence type="ECO:0000256" key="9">
    <source>
        <dbReference type="HAMAP-Rule" id="MF_00009"/>
    </source>
</evidence>
<evidence type="ECO:0000313" key="11">
    <source>
        <dbReference type="Proteomes" id="UP000441925"/>
    </source>
</evidence>
<dbReference type="HAMAP" id="MF_00009">
    <property type="entry name" value="Endoribonucl_YbeY"/>
    <property type="match status" value="1"/>
</dbReference>
<proteinExistence type="inferred from homology"/>
<evidence type="ECO:0000256" key="6">
    <source>
        <dbReference type="ARBA" id="ARBA00022759"/>
    </source>
</evidence>
<dbReference type="PROSITE" id="PS01306">
    <property type="entry name" value="UPF0054"/>
    <property type="match status" value="1"/>
</dbReference>
<evidence type="ECO:0000256" key="4">
    <source>
        <dbReference type="ARBA" id="ARBA00022722"/>
    </source>
</evidence>
<evidence type="ECO:0000256" key="3">
    <source>
        <dbReference type="ARBA" id="ARBA00022552"/>
    </source>
</evidence>
<dbReference type="Pfam" id="PF02130">
    <property type="entry name" value="YbeY"/>
    <property type="match status" value="1"/>
</dbReference>
<keyword evidence="5 9" id="KW-0479">Metal-binding</keyword>
<dbReference type="Gene3D" id="3.40.390.30">
    <property type="entry name" value="Metalloproteases ('zincins'), catalytic domain"/>
    <property type="match status" value="1"/>
</dbReference>
<accession>A0A6N7VXF4</accession>
<gene>
    <name evidence="9 10" type="primary">ybeY</name>
    <name evidence="10" type="ORF">FYJ26_09045</name>
</gene>
<dbReference type="PANTHER" id="PTHR46986">
    <property type="entry name" value="ENDORIBONUCLEASE YBEY, CHLOROPLASTIC"/>
    <property type="match status" value="1"/>
</dbReference>
<feature type="binding site" evidence="9">
    <location>
        <position position="120"/>
    </location>
    <ligand>
        <name>Zn(2+)</name>
        <dbReference type="ChEBI" id="CHEBI:29105"/>
        <note>catalytic</note>
    </ligand>
</feature>
<dbReference type="GO" id="GO:0005737">
    <property type="term" value="C:cytoplasm"/>
    <property type="evidence" value="ECO:0007669"/>
    <property type="project" value="UniProtKB-SubCell"/>
</dbReference>
<dbReference type="NCBIfam" id="TIGR00043">
    <property type="entry name" value="rRNA maturation RNase YbeY"/>
    <property type="match status" value="1"/>
</dbReference>
<keyword evidence="9" id="KW-0963">Cytoplasm</keyword>
<reference evidence="10 11" key="1">
    <citation type="submission" date="2019-08" db="EMBL/GenBank/DDBJ databases">
        <title>In-depth cultivation of the pig gut microbiome towards novel bacterial diversity and tailored functional studies.</title>
        <authorList>
            <person name="Wylensek D."/>
            <person name="Hitch T.C.A."/>
            <person name="Clavel T."/>
        </authorList>
    </citation>
    <scope>NUCLEOTIDE SEQUENCE [LARGE SCALE GENOMIC DNA]</scope>
    <source>
        <strain evidence="10 11">WCA-380-WT-2B</strain>
    </source>
</reference>
<evidence type="ECO:0000256" key="8">
    <source>
        <dbReference type="ARBA" id="ARBA00022833"/>
    </source>
</evidence>
<organism evidence="10 11">
    <name type="scientific">Anaerococcus porci</name>
    <dbReference type="NCBI Taxonomy" id="2652269"/>
    <lineage>
        <taxon>Bacteria</taxon>
        <taxon>Bacillati</taxon>
        <taxon>Bacillota</taxon>
        <taxon>Tissierellia</taxon>
        <taxon>Tissierellales</taxon>
        <taxon>Peptoniphilaceae</taxon>
        <taxon>Anaerococcus</taxon>
    </lineage>
</organism>
<dbReference type="AlphaFoldDB" id="A0A6N7VXF4"/>
<dbReference type="GO" id="GO:0004222">
    <property type="term" value="F:metalloendopeptidase activity"/>
    <property type="evidence" value="ECO:0007669"/>
    <property type="project" value="InterPro"/>
</dbReference>
<dbReference type="GO" id="GO:0008270">
    <property type="term" value="F:zinc ion binding"/>
    <property type="evidence" value="ECO:0007669"/>
    <property type="project" value="UniProtKB-UniRule"/>
</dbReference>
<keyword evidence="7 9" id="KW-0378">Hydrolase</keyword>
<keyword evidence="2 9" id="KW-0690">Ribosome biogenesis</keyword>
<protein>
    <recommendedName>
        <fullName evidence="9">Endoribonuclease YbeY</fullName>
        <ecNumber evidence="9">3.1.-.-</ecNumber>
    </recommendedName>
</protein>
<keyword evidence="4 9" id="KW-0540">Nuclease</keyword>
<dbReference type="RefSeq" id="WP_154541718.1">
    <property type="nucleotide sequence ID" value="NZ_VULQ01000013.1"/>
</dbReference>
<dbReference type="PANTHER" id="PTHR46986:SF1">
    <property type="entry name" value="ENDORIBONUCLEASE YBEY, CHLOROPLASTIC"/>
    <property type="match status" value="1"/>
</dbReference>
<keyword evidence="6 9" id="KW-0255">Endonuclease</keyword>
<comment type="similarity">
    <text evidence="1 9">Belongs to the endoribonuclease YbeY family.</text>
</comment>
<evidence type="ECO:0000256" key="2">
    <source>
        <dbReference type="ARBA" id="ARBA00022517"/>
    </source>
</evidence>
<keyword evidence="3 9" id="KW-0698">rRNA processing</keyword>
<dbReference type="InterPro" id="IPR002036">
    <property type="entry name" value="YbeY"/>
</dbReference>
<evidence type="ECO:0000256" key="1">
    <source>
        <dbReference type="ARBA" id="ARBA00010875"/>
    </source>
</evidence>
<dbReference type="InterPro" id="IPR020549">
    <property type="entry name" value="YbeY_CS"/>
</dbReference>
<feature type="binding site" evidence="9">
    <location>
        <position position="130"/>
    </location>
    <ligand>
        <name>Zn(2+)</name>
        <dbReference type="ChEBI" id="CHEBI:29105"/>
        <note>catalytic</note>
    </ligand>
</feature>